<evidence type="ECO:0000256" key="2">
    <source>
        <dbReference type="SAM" id="Phobius"/>
    </source>
</evidence>
<dbReference type="SMART" id="SM01208">
    <property type="entry name" value="G5"/>
    <property type="match status" value="1"/>
</dbReference>
<evidence type="ECO:0000313" key="5">
    <source>
        <dbReference type="Proteomes" id="UP000627166"/>
    </source>
</evidence>
<dbReference type="PANTHER" id="PTHR39160:SF4">
    <property type="entry name" value="RESUSCITATION-PROMOTING FACTOR RPFB"/>
    <property type="match status" value="1"/>
</dbReference>
<proteinExistence type="predicted"/>
<keyword evidence="1" id="KW-0732">Signal</keyword>
<evidence type="ECO:0000313" key="4">
    <source>
        <dbReference type="EMBL" id="MBD8048195.1"/>
    </source>
</evidence>
<dbReference type="RefSeq" id="WP_191741144.1">
    <property type="nucleotide sequence ID" value="NZ_JACSQB010000118.1"/>
</dbReference>
<sequence>MIMNARLRLNNYFSTWQKALFIVMLVLLAITITIINMRKTISIVIDGQEVQVTTLSNKLDKILENEGIVVSKFDKVSVALDSEVKDGDNIYINKAVDVEVNVDGKVLKIKSAEDSVEKMLKAENITLGKFDKITPEQSKLLQNGLKVQITRVNKKIEDEVKHLDFATEVRKNDDLPQGTQNIVQKGEKGEKLITTEIVYEDGKEISRKVLKEKLKKKPISQIVDVGTLGVLKPSRGGEDYYTEVLTMSSTAYTADRGDDNGVAAMGVNCVRDPDGYSTIAVDPRIIPLGTKVYVEGYGYAIAQDTGGAIKGNIIDLYFNTYNEMINWGRRTVNVYILK</sequence>
<feature type="transmembrane region" description="Helical" evidence="2">
    <location>
        <begin position="20"/>
        <end position="37"/>
    </location>
</feature>
<dbReference type="InterPro" id="IPR051933">
    <property type="entry name" value="Resuscitation_pf_RpfB"/>
</dbReference>
<keyword evidence="2" id="KW-0812">Transmembrane</keyword>
<keyword evidence="2" id="KW-1133">Transmembrane helix</keyword>
<dbReference type="PROSITE" id="PS51109">
    <property type="entry name" value="G5"/>
    <property type="match status" value="1"/>
</dbReference>
<keyword evidence="2" id="KW-0472">Membrane</keyword>
<dbReference type="InterPro" id="IPR007137">
    <property type="entry name" value="DUF348"/>
</dbReference>
<comment type="caution">
    <text evidence="4">The sequence shown here is derived from an EMBL/GenBank/DDBJ whole genome shotgun (WGS) entry which is preliminary data.</text>
</comment>
<dbReference type="Gene3D" id="2.40.40.10">
    <property type="entry name" value="RlpA-like domain"/>
    <property type="match status" value="1"/>
</dbReference>
<dbReference type="Gene3D" id="2.20.230.10">
    <property type="entry name" value="Resuscitation-promoting factor rpfb"/>
    <property type="match status" value="1"/>
</dbReference>
<dbReference type="PANTHER" id="PTHR39160">
    <property type="entry name" value="CELL WALL-BINDING PROTEIN YOCH"/>
    <property type="match status" value="1"/>
</dbReference>
<name>A0ABR8YVE4_9CLOT</name>
<dbReference type="Proteomes" id="UP000627166">
    <property type="component" value="Unassembled WGS sequence"/>
</dbReference>
<evidence type="ECO:0000259" key="3">
    <source>
        <dbReference type="PROSITE" id="PS51109"/>
    </source>
</evidence>
<dbReference type="InterPro" id="IPR011098">
    <property type="entry name" value="G5_dom"/>
</dbReference>
<feature type="domain" description="G5" evidence="3">
    <location>
        <begin position="149"/>
        <end position="229"/>
    </location>
</feature>
<dbReference type="InterPro" id="IPR036908">
    <property type="entry name" value="RlpA-like_sf"/>
</dbReference>
<protein>
    <submittedName>
        <fullName evidence="4">G5 domain-containing protein</fullName>
    </submittedName>
</protein>
<keyword evidence="5" id="KW-1185">Reference proteome</keyword>
<dbReference type="SUPFAM" id="SSF50685">
    <property type="entry name" value="Barwin-like endoglucanases"/>
    <property type="match status" value="1"/>
</dbReference>
<dbReference type="EMBL" id="JACSQB010000118">
    <property type="protein sequence ID" value="MBD8048195.1"/>
    <property type="molecule type" value="Genomic_DNA"/>
</dbReference>
<dbReference type="Pfam" id="PF03990">
    <property type="entry name" value="DUF348"/>
    <property type="match status" value="2"/>
</dbReference>
<gene>
    <name evidence="4" type="ORF">H9637_14310</name>
</gene>
<reference evidence="4 5" key="1">
    <citation type="submission" date="2020-08" db="EMBL/GenBank/DDBJ databases">
        <title>A Genomic Blueprint of the Chicken Gut Microbiome.</title>
        <authorList>
            <person name="Gilroy R."/>
            <person name="Ravi A."/>
            <person name="Getino M."/>
            <person name="Pursley I."/>
            <person name="Horton D.L."/>
            <person name="Alikhan N.-F."/>
            <person name="Baker D."/>
            <person name="Gharbi K."/>
            <person name="Hall N."/>
            <person name="Watson M."/>
            <person name="Adriaenssens E.M."/>
            <person name="Foster-Nyarko E."/>
            <person name="Jarju S."/>
            <person name="Secka A."/>
            <person name="Antonio M."/>
            <person name="Oren A."/>
            <person name="Chaudhuri R."/>
            <person name="La Ragione R.M."/>
            <person name="Hildebrand F."/>
            <person name="Pallen M.J."/>
        </authorList>
    </citation>
    <scope>NUCLEOTIDE SEQUENCE [LARGE SCALE GENOMIC DNA]</scope>
    <source>
        <strain evidence="4 5">N37</strain>
    </source>
</reference>
<organism evidence="4 5">
    <name type="scientific">Clostridium faecium</name>
    <dbReference type="NCBI Taxonomy" id="2762223"/>
    <lineage>
        <taxon>Bacteria</taxon>
        <taxon>Bacillati</taxon>
        <taxon>Bacillota</taxon>
        <taxon>Clostridia</taxon>
        <taxon>Eubacteriales</taxon>
        <taxon>Clostridiaceae</taxon>
        <taxon>Clostridium</taxon>
    </lineage>
</organism>
<accession>A0ABR8YVE4</accession>
<evidence type="ECO:0000256" key="1">
    <source>
        <dbReference type="ARBA" id="ARBA00022729"/>
    </source>
</evidence>
<dbReference type="CDD" id="cd22786">
    <property type="entry name" value="DPBB_YuiC-like"/>
    <property type="match status" value="1"/>
</dbReference>
<dbReference type="Pfam" id="PF06725">
    <property type="entry name" value="3D"/>
    <property type="match status" value="1"/>
</dbReference>
<dbReference type="Pfam" id="PF07501">
    <property type="entry name" value="G5"/>
    <property type="match status" value="1"/>
</dbReference>
<dbReference type="InterPro" id="IPR010611">
    <property type="entry name" value="3D_dom"/>
</dbReference>